<evidence type="ECO:0000313" key="3">
    <source>
        <dbReference type="Proteomes" id="UP000039324"/>
    </source>
</evidence>
<evidence type="ECO:0000313" key="2">
    <source>
        <dbReference type="EMBL" id="CEP00005.1"/>
    </source>
</evidence>
<protein>
    <submittedName>
        <fullName evidence="2">Uncharacterized protein</fullName>
    </submittedName>
</protein>
<gene>
    <name evidence="2" type="ORF">PBRA_007739</name>
</gene>
<name>A0A0G4IXF0_PLABS</name>
<feature type="compositionally biased region" description="Basic and acidic residues" evidence="1">
    <location>
        <begin position="16"/>
        <end position="36"/>
    </location>
</feature>
<reference evidence="2 3" key="1">
    <citation type="submission" date="2015-02" db="EMBL/GenBank/DDBJ databases">
        <authorList>
            <person name="Chooi Y.-H."/>
        </authorList>
    </citation>
    <scope>NUCLEOTIDE SEQUENCE [LARGE SCALE GENOMIC DNA]</scope>
    <source>
        <strain evidence="2">E3</strain>
    </source>
</reference>
<proteinExistence type="predicted"/>
<dbReference type="AlphaFoldDB" id="A0A0G4IXF0"/>
<sequence length="123" mass="14588">MVSVCKPFMSNDEEHNRVQMAKWKREQEQRDDRNEWGRTQMKKHKSFIGELKQDGVPAPVQIRRPITWIPGHVVDERHDTKAIPANNVVRLIHGRHPIGTMRMHLTRPSLKQLQKQQTVVDRW</sequence>
<dbReference type="EMBL" id="CDSF01000096">
    <property type="protein sequence ID" value="CEP00005.1"/>
    <property type="molecule type" value="Genomic_DNA"/>
</dbReference>
<accession>A0A0G4IXF0</accession>
<keyword evidence="3" id="KW-1185">Reference proteome</keyword>
<evidence type="ECO:0000256" key="1">
    <source>
        <dbReference type="SAM" id="MobiDB-lite"/>
    </source>
</evidence>
<feature type="region of interest" description="Disordered" evidence="1">
    <location>
        <begin position="16"/>
        <end position="40"/>
    </location>
</feature>
<dbReference type="Proteomes" id="UP000039324">
    <property type="component" value="Unassembled WGS sequence"/>
</dbReference>
<organism evidence="2 3">
    <name type="scientific">Plasmodiophora brassicae</name>
    <name type="common">Clubroot disease agent</name>
    <dbReference type="NCBI Taxonomy" id="37360"/>
    <lineage>
        <taxon>Eukaryota</taxon>
        <taxon>Sar</taxon>
        <taxon>Rhizaria</taxon>
        <taxon>Endomyxa</taxon>
        <taxon>Phytomyxea</taxon>
        <taxon>Plasmodiophorida</taxon>
        <taxon>Plasmodiophoridae</taxon>
        <taxon>Plasmodiophora</taxon>
    </lineage>
</organism>